<name>A0A815VB75_ADIRI</name>
<dbReference type="AlphaFoldDB" id="A0A815VB75"/>
<evidence type="ECO:0008006" key="4">
    <source>
        <dbReference type="Google" id="ProtNLM"/>
    </source>
</evidence>
<evidence type="ECO:0000256" key="1">
    <source>
        <dbReference type="SAM" id="MobiDB-lite"/>
    </source>
</evidence>
<gene>
    <name evidence="2" type="ORF">XAT740_LOCUS41407</name>
</gene>
<dbReference type="Proteomes" id="UP000663828">
    <property type="component" value="Unassembled WGS sequence"/>
</dbReference>
<comment type="caution">
    <text evidence="2">The sequence shown here is derived from an EMBL/GenBank/DDBJ whole genome shotgun (WGS) entry which is preliminary data.</text>
</comment>
<evidence type="ECO:0000313" key="2">
    <source>
        <dbReference type="EMBL" id="CAF1530191.1"/>
    </source>
</evidence>
<accession>A0A815VB75</accession>
<proteinExistence type="predicted"/>
<evidence type="ECO:0000313" key="3">
    <source>
        <dbReference type="Proteomes" id="UP000663828"/>
    </source>
</evidence>
<reference evidence="2" key="1">
    <citation type="submission" date="2021-02" db="EMBL/GenBank/DDBJ databases">
        <authorList>
            <person name="Nowell W R."/>
        </authorList>
    </citation>
    <scope>NUCLEOTIDE SEQUENCE</scope>
</reference>
<organism evidence="2 3">
    <name type="scientific">Adineta ricciae</name>
    <name type="common">Rotifer</name>
    <dbReference type="NCBI Taxonomy" id="249248"/>
    <lineage>
        <taxon>Eukaryota</taxon>
        <taxon>Metazoa</taxon>
        <taxon>Spiralia</taxon>
        <taxon>Gnathifera</taxon>
        <taxon>Rotifera</taxon>
        <taxon>Eurotatoria</taxon>
        <taxon>Bdelloidea</taxon>
        <taxon>Adinetida</taxon>
        <taxon>Adinetidae</taxon>
        <taxon>Adineta</taxon>
    </lineage>
</organism>
<protein>
    <recommendedName>
        <fullName evidence="4">F-box domain-containing protein</fullName>
    </recommendedName>
</protein>
<sequence>MIAGITKSNIKSENSSINLLRLEVLPDEIFQCVDPIDLRNFKGLNKRIDCLIDSVKMNIVIQRQEDCDLDYISNFASTQIIRLEICDYCLSLSFRETIELRSLTFNCSYLLEEQLSQITKVNLPRLERLSIDDIPYSLQEPVFDVIFQKSFPRFSSAQPGPMYPYYSDEPDDYDKEDKSWSRNEYGNGPDIYWNAESEKRCSLS</sequence>
<keyword evidence="3" id="KW-1185">Reference proteome</keyword>
<feature type="region of interest" description="Disordered" evidence="1">
    <location>
        <begin position="164"/>
        <end position="189"/>
    </location>
</feature>
<dbReference type="EMBL" id="CAJNOR010004839">
    <property type="protein sequence ID" value="CAF1530191.1"/>
    <property type="molecule type" value="Genomic_DNA"/>
</dbReference>